<proteinExistence type="predicted"/>
<feature type="non-terminal residue" evidence="2">
    <location>
        <position position="1"/>
    </location>
</feature>
<organism evidence="2 3">
    <name type="scientific">Pseudoatta argentina</name>
    <dbReference type="NCBI Taxonomy" id="621737"/>
    <lineage>
        <taxon>Eukaryota</taxon>
        <taxon>Metazoa</taxon>
        <taxon>Ecdysozoa</taxon>
        <taxon>Arthropoda</taxon>
        <taxon>Hexapoda</taxon>
        <taxon>Insecta</taxon>
        <taxon>Pterygota</taxon>
        <taxon>Neoptera</taxon>
        <taxon>Endopterygota</taxon>
        <taxon>Hymenoptera</taxon>
        <taxon>Apocrita</taxon>
        <taxon>Aculeata</taxon>
        <taxon>Formicoidea</taxon>
        <taxon>Formicidae</taxon>
        <taxon>Myrmicinae</taxon>
        <taxon>Pseudoatta</taxon>
    </lineage>
</organism>
<dbReference type="InterPro" id="IPR006170">
    <property type="entry name" value="PBP/GOBP"/>
</dbReference>
<keyword evidence="3" id="KW-1185">Reference proteome</keyword>
<feature type="signal peptide" evidence="1">
    <location>
        <begin position="1"/>
        <end position="20"/>
    </location>
</feature>
<dbReference type="InterPro" id="IPR036728">
    <property type="entry name" value="PBP_GOBP_sf"/>
</dbReference>
<dbReference type="EMBL" id="JAANIA010002128">
    <property type="protein sequence ID" value="KAG5317607.1"/>
    <property type="molecule type" value="Genomic_DNA"/>
</dbReference>
<comment type="caution">
    <text evidence="2">The sequence shown here is derived from an EMBL/GenBank/DDBJ whole genome shotgun (WGS) entry which is preliminary data.</text>
</comment>
<dbReference type="CDD" id="cd23992">
    <property type="entry name" value="PBP_GOBP"/>
    <property type="match status" value="1"/>
</dbReference>
<evidence type="ECO:0000313" key="3">
    <source>
        <dbReference type="Proteomes" id="UP000668214"/>
    </source>
</evidence>
<evidence type="ECO:0000313" key="2">
    <source>
        <dbReference type="EMBL" id="KAG5317607.1"/>
    </source>
</evidence>
<feature type="chain" id="PRO_5032665889" evidence="1">
    <location>
        <begin position="21"/>
        <end position="164"/>
    </location>
</feature>
<protein>
    <submittedName>
        <fullName evidence="2">PBGP9 protein</fullName>
    </submittedName>
</protein>
<dbReference type="Proteomes" id="UP000668214">
    <property type="component" value="Unassembled WGS sequence"/>
</dbReference>
<dbReference type="AlphaFoldDB" id="A0A836FDW0"/>
<gene>
    <name evidence="2" type="primary">Gp9_1</name>
    <name evidence="2" type="ORF">G6Z78_0000273</name>
</gene>
<dbReference type="Gene3D" id="1.10.238.20">
    <property type="entry name" value="Pheromone/general odorant binding protein domain"/>
    <property type="match status" value="1"/>
</dbReference>
<accession>A0A836FDW0</accession>
<name>A0A836FDW0_9HYME</name>
<sequence>MKSLVLYACILIIAFQPSSSVKLKKVKNIIETTGDDIEACQIENNVTYVDAYSSQDVITDLPSQPENEEKTRRMGCWIACVLKRQNLMENSNIKEAQVHVRINVEHADDIDQDIYHQIAHKCMKQVRNITQECEKSFSLLACVIKTTYEEQMYQQHKIKEAEMK</sequence>
<reference evidence="2" key="1">
    <citation type="submission" date="2020-02" db="EMBL/GenBank/DDBJ databases">
        <title>Relaxed selection underlies rapid genomic changes in the transitions from sociality to social parasitism in ants.</title>
        <authorList>
            <person name="Bi X."/>
        </authorList>
    </citation>
    <scope>NUCLEOTIDE SEQUENCE</scope>
    <source>
        <strain evidence="2">BGI-DK2014c</strain>
        <tissue evidence="2">Whole body</tissue>
    </source>
</reference>
<dbReference type="GO" id="GO:0005549">
    <property type="term" value="F:odorant binding"/>
    <property type="evidence" value="ECO:0007669"/>
    <property type="project" value="InterPro"/>
</dbReference>
<keyword evidence="1" id="KW-0732">Signal</keyword>
<dbReference type="SUPFAM" id="SSF47565">
    <property type="entry name" value="Insect pheromone/odorant-binding proteins"/>
    <property type="match status" value="1"/>
</dbReference>
<evidence type="ECO:0000256" key="1">
    <source>
        <dbReference type="SAM" id="SignalP"/>
    </source>
</evidence>
<feature type="non-terminal residue" evidence="2">
    <location>
        <position position="164"/>
    </location>
</feature>
<dbReference type="Pfam" id="PF01395">
    <property type="entry name" value="PBP_GOBP"/>
    <property type="match status" value="1"/>
</dbReference>